<dbReference type="Gene3D" id="2.60.40.10">
    <property type="entry name" value="Immunoglobulins"/>
    <property type="match status" value="1"/>
</dbReference>
<gene>
    <name evidence="1" type="ORF">ACFOOI_02575</name>
</gene>
<proteinExistence type="predicted"/>
<dbReference type="NCBIfam" id="NF045639">
    <property type="entry name" value="GCX_COOH"/>
    <property type="match status" value="1"/>
</dbReference>
<reference evidence="2" key="1">
    <citation type="journal article" date="2019" name="Int. J. Syst. Evol. Microbiol.">
        <title>The Global Catalogue of Microorganisms (GCM) 10K type strain sequencing project: providing services to taxonomists for standard genome sequencing and annotation.</title>
        <authorList>
            <consortium name="The Broad Institute Genomics Platform"/>
            <consortium name="The Broad Institute Genome Sequencing Center for Infectious Disease"/>
            <person name="Wu L."/>
            <person name="Ma J."/>
        </authorList>
    </citation>
    <scope>NUCLEOTIDE SEQUENCE [LARGE SCALE GENOMIC DNA]</scope>
    <source>
        <strain evidence="2">CECT 7956</strain>
    </source>
</reference>
<dbReference type="InterPro" id="IPR055015">
    <property type="entry name" value="GCX_COOH"/>
</dbReference>
<keyword evidence="2" id="KW-1185">Reference proteome</keyword>
<dbReference type="RefSeq" id="WP_379834706.1">
    <property type="nucleotide sequence ID" value="NZ_JBHRYQ010000001.1"/>
</dbReference>
<comment type="caution">
    <text evidence="1">The sequence shown here is derived from an EMBL/GenBank/DDBJ whole genome shotgun (WGS) entry which is preliminary data.</text>
</comment>
<name>A0ABV7YRD8_9BACT</name>
<dbReference type="InterPro" id="IPR013783">
    <property type="entry name" value="Ig-like_fold"/>
</dbReference>
<protein>
    <submittedName>
        <fullName evidence="1">3-coathanger stack domain-containing protein</fullName>
    </submittedName>
</protein>
<dbReference type="EMBL" id="JBHRYQ010000001">
    <property type="protein sequence ID" value="MFC3809525.1"/>
    <property type="molecule type" value="Genomic_DNA"/>
</dbReference>
<sequence length="301" mass="33819">MDNKSTYLIKNNLQTFDIFLKHNYKNIPKPNFDGFYGFYGFVYEQFASSTPNTKAPISPVSFYIDSSAAQKVIRWKQNPEGDLKGYRVYFNKVSDFEYSNSVDVGLTNNYAIPLGTTPGTEFSVTAYDNDYDGIDDIFDGNESFYANPSQNISSLVYKGTNVNNTQESSLAICALESYSIKAIGTCDSIKWNTGYTGNILTLDTLTQSNKFYFECFRYVPVLHSITSDTVFINVKPNLAILNSIHGYGSDQSFSAKKIQSSSKIKNSKIDYWAENSIEFLAGFKVENGEHFEAKIKAICVD</sequence>
<evidence type="ECO:0000313" key="1">
    <source>
        <dbReference type="EMBL" id="MFC3809525.1"/>
    </source>
</evidence>
<dbReference type="Proteomes" id="UP001595616">
    <property type="component" value="Unassembled WGS sequence"/>
</dbReference>
<accession>A0ABV7YRD8</accession>
<evidence type="ECO:0000313" key="2">
    <source>
        <dbReference type="Proteomes" id="UP001595616"/>
    </source>
</evidence>
<organism evidence="1 2">
    <name type="scientific">Lacihabitans lacunae</name>
    <dbReference type="NCBI Taxonomy" id="1028214"/>
    <lineage>
        <taxon>Bacteria</taxon>
        <taxon>Pseudomonadati</taxon>
        <taxon>Bacteroidota</taxon>
        <taxon>Cytophagia</taxon>
        <taxon>Cytophagales</taxon>
        <taxon>Leadbetterellaceae</taxon>
        <taxon>Lacihabitans</taxon>
    </lineage>
</organism>